<dbReference type="Proteomes" id="UP000261284">
    <property type="component" value="Unassembled WGS sequence"/>
</dbReference>
<comment type="caution">
    <text evidence="1">The sequence shown here is derived from an EMBL/GenBank/DDBJ whole genome shotgun (WGS) entry which is preliminary data.</text>
</comment>
<dbReference type="AlphaFoldDB" id="A0A3E1NMJ5"/>
<protein>
    <submittedName>
        <fullName evidence="1">Uncharacterized protein</fullName>
    </submittedName>
</protein>
<evidence type="ECO:0000313" key="2">
    <source>
        <dbReference type="Proteomes" id="UP000261284"/>
    </source>
</evidence>
<evidence type="ECO:0000313" key="1">
    <source>
        <dbReference type="EMBL" id="RFM29131.1"/>
    </source>
</evidence>
<accession>A0A3E1NMJ5</accession>
<keyword evidence="2" id="KW-1185">Reference proteome</keyword>
<proteinExistence type="predicted"/>
<sequence length="97" mass="10632">MASQLLTGCYTYRISTKAQEGTEIQTRHVNAYFWGLVQSPKAITTPVCDSLNARGMAIVQMKTNLGYSLLTVATLGIWCPMTVQYKCSKPCPLTGPL</sequence>
<dbReference type="Pfam" id="PF06291">
    <property type="entry name" value="Lambda_Bor"/>
    <property type="match status" value="1"/>
</dbReference>
<gene>
    <name evidence="1" type="ORF">DXN05_06630</name>
</gene>
<organism evidence="1 2">
    <name type="scientific">Deminuibacter soli</name>
    <dbReference type="NCBI Taxonomy" id="2291815"/>
    <lineage>
        <taxon>Bacteria</taxon>
        <taxon>Pseudomonadati</taxon>
        <taxon>Bacteroidota</taxon>
        <taxon>Chitinophagia</taxon>
        <taxon>Chitinophagales</taxon>
        <taxon>Chitinophagaceae</taxon>
        <taxon>Deminuibacter</taxon>
    </lineage>
</organism>
<dbReference type="EMBL" id="QTJU01000002">
    <property type="protein sequence ID" value="RFM29131.1"/>
    <property type="molecule type" value="Genomic_DNA"/>
</dbReference>
<dbReference type="InterPro" id="IPR010438">
    <property type="entry name" value="Lambda_Bor"/>
</dbReference>
<reference evidence="1 2" key="1">
    <citation type="submission" date="2018-08" db="EMBL/GenBank/DDBJ databases">
        <title>Chitinophagaceae sp. K23C18032701, a novel bacterium isolated from forest soil.</title>
        <authorList>
            <person name="Wang C."/>
        </authorList>
    </citation>
    <scope>NUCLEOTIDE SEQUENCE [LARGE SCALE GENOMIC DNA]</scope>
    <source>
        <strain evidence="1 2">K23C18032701</strain>
    </source>
</reference>
<name>A0A3E1NMJ5_9BACT</name>